<accession>H2XWH7</accession>
<evidence type="ECO:0000313" key="2">
    <source>
        <dbReference type="Proteomes" id="UP000008144"/>
    </source>
</evidence>
<reference evidence="2" key="1">
    <citation type="journal article" date="2002" name="Science">
        <title>The draft genome of Ciona intestinalis: insights into chordate and vertebrate origins.</title>
        <authorList>
            <person name="Dehal P."/>
            <person name="Satou Y."/>
            <person name="Campbell R.K."/>
            <person name="Chapman J."/>
            <person name="Degnan B."/>
            <person name="De Tomaso A."/>
            <person name="Davidson B."/>
            <person name="Di Gregorio A."/>
            <person name="Gelpke M."/>
            <person name="Goodstein D.M."/>
            <person name="Harafuji N."/>
            <person name="Hastings K.E."/>
            <person name="Ho I."/>
            <person name="Hotta K."/>
            <person name="Huang W."/>
            <person name="Kawashima T."/>
            <person name="Lemaire P."/>
            <person name="Martinez D."/>
            <person name="Meinertzhagen I.A."/>
            <person name="Necula S."/>
            <person name="Nonaka M."/>
            <person name="Putnam N."/>
            <person name="Rash S."/>
            <person name="Saiga H."/>
            <person name="Satake M."/>
            <person name="Terry A."/>
            <person name="Yamada L."/>
            <person name="Wang H.G."/>
            <person name="Awazu S."/>
            <person name="Azumi K."/>
            <person name="Boore J."/>
            <person name="Branno M."/>
            <person name="Chin-Bow S."/>
            <person name="DeSantis R."/>
            <person name="Doyle S."/>
            <person name="Francino P."/>
            <person name="Keys D.N."/>
            <person name="Haga S."/>
            <person name="Hayashi H."/>
            <person name="Hino K."/>
            <person name="Imai K.S."/>
            <person name="Inaba K."/>
            <person name="Kano S."/>
            <person name="Kobayashi K."/>
            <person name="Kobayashi M."/>
            <person name="Lee B.I."/>
            <person name="Makabe K.W."/>
            <person name="Manohar C."/>
            <person name="Matassi G."/>
            <person name="Medina M."/>
            <person name="Mochizuki Y."/>
            <person name="Mount S."/>
            <person name="Morishita T."/>
            <person name="Miura S."/>
            <person name="Nakayama A."/>
            <person name="Nishizaka S."/>
            <person name="Nomoto H."/>
            <person name="Ohta F."/>
            <person name="Oishi K."/>
            <person name="Rigoutsos I."/>
            <person name="Sano M."/>
            <person name="Sasaki A."/>
            <person name="Sasakura Y."/>
            <person name="Shoguchi E."/>
            <person name="Shin-i T."/>
            <person name="Spagnuolo A."/>
            <person name="Stainier D."/>
            <person name="Suzuki M.M."/>
            <person name="Tassy O."/>
            <person name="Takatori N."/>
            <person name="Tokuoka M."/>
            <person name="Yagi K."/>
            <person name="Yoshizaki F."/>
            <person name="Wada S."/>
            <person name="Zhang C."/>
            <person name="Hyatt P.D."/>
            <person name="Larimer F."/>
            <person name="Detter C."/>
            <person name="Doggett N."/>
            <person name="Glavina T."/>
            <person name="Hawkins T."/>
            <person name="Richardson P."/>
            <person name="Lucas S."/>
            <person name="Kohara Y."/>
            <person name="Levine M."/>
            <person name="Satoh N."/>
            <person name="Rokhsar D.S."/>
        </authorList>
    </citation>
    <scope>NUCLEOTIDE SEQUENCE [LARGE SCALE GENOMIC DNA]</scope>
</reference>
<evidence type="ECO:0000313" key="1">
    <source>
        <dbReference type="Ensembl" id="ENSCINP00000034011.1"/>
    </source>
</evidence>
<reference evidence="1" key="3">
    <citation type="submission" date="2025-09" db="UniProtKB">
        <authorList>
            <consortium name="Ensembl"/>
        </authorList>
    </citation>
    <scope>IDENTIFICATION</scope>
</reference>
<dbReference type="InParanoid" id="H2XWH7"/>
<proteinExistence type="predicted"/>
<sequence length="64" mass="7343">PLGHDDYGFIKELIFNHSSKFIICLKNRRRTSPTGFEPVRAEPNRFQICRLNHSATTTTVALKV</sequence>
<dbReference type="AlphaFoldDB" id="H2XWH7"/>
<protein>
    <submittedName>
        <fullName evidence="1">Uncharacterized protein</fullName>
    </submittedName>
</protein>
<dbReference type="Proteomes" id="UP000008144">
    <property type="component" value="Unassembled WGS sequence"/>
</dbReference>
<keyword evidence="2" id="KW-1185">Reference proteome</keyword>
<name>H2XWH7_CIOIN</name>
<organism evidence="1 2">
    <name type="scientific">Ciona intestinalis</name>
    <name type="common">Transparent sea squirt</name>
    <name type="synonym">Ascidia intestinalis</name>
    <dbReference type="NCBI Taxonomy" id="7719"/>
    <lineage>
        <taxon>Eukaryota</taxon>
        <taxon>Metazoa</taxon>
        <taxon>Chordata</taxon>
        <taxon>Tunicata</taxon>
        <taxon>Ascidiacea</taxon>
        <taxon>Phlebobranchia</taxon>
        <taxon>Cionidae</taxon>
        <taxon>Ciona</taxon>
    </lineage>
</organism>
<dbReference type="HOGENOM" id="CLU_2873423_0_0_1"/>
<dbReference type="Ensembl" id="ENSCINT00000031955.1">
    <property type="protein sequence ID" value="ENSCINP00000034011.1"/>
    <property type="gene ID" value="ENSCING00000023625.1"/>
</dbReference>
<reference evidence="1" key="2">
    <citation type="submission" date="2025-08" db="UniProtKB">
        <authorList>
            <consortium name="Ensembl"/>
        </authorList>
    </citation>
    <scope>IDENTIFICATION</scope>
</reference>